<evidence type="ECO:0000256" key="4">
    <source>
        <dbReference type="ARBA" id="ARBA00022989"/>
    </source>
</evidence>
<feature type="transmembrane region" description="Helical" evidence="7">
    <location>
        <begin position="310"/>
        <end position="336"/>
    </location>
</feature>
<accession>A0ABP7DIH4</accession>
<evidence type="ECO:0000256" key="2">
    <source>
        <dbReference type="ARBA" id="ARBA00009773"/>
    </source>
</evidence>
<feature type="transmembrane region" description="Helical" evidence="7">
    <location>
        <begin position="207"/>
        <end position="240"/>
    </location>
</feature>
<comment type="caution">
    <text evidence="8">The sequence shown here is derived from an EMBL/GenBank/DDBJ whole genome shotgun (WGS) entry which is preliminary data.</text>
</comment>
<proteinExistence type="inferred from homology"/>
<feature type="transmembrane region" description="Helical" evidence="7">
    <location>
        <begin position="44"/>
        <end position="61"/>
    </location>
</feature>
<evidence type="ECO:0000256" key="3">
    <source>
        <dbReference type="ARBA" id="ARBA00022692"/>
    </source>
</evidence>
<evidence type="ECO:0000313" key="9">
    <source>
        <dbReference type="Proteomes" id="UP001501536"/>
    </source>
</evidence>
<name>A0ABP7DIH4_9MICC</name>
<dbReference type="Pfam" id="PF01594">
    <property type="entry name" value="AI-2E_transport"/>
    <property type="match status" value="1"/>
</dbReference>
<feature type="transmembrane region" description="Helical" evidence="7">
    <location>
        <begin position="21"/>
        <end position="38"/>
    </location>
</feature>
<feature type="compositionally biased region" description="Polar residues" evidence="6">
    <location>
        <begin position="406"/>
        <end position="420"/>
    </location>
</feature>
<keyword evidence="9" id="KW-1185">Reference proteome</keyword>
<feature type="transmembrane region" description="Helical" evidence="7">
    <location>
        <begin position="151"/>
        <end position="173"/>
    </location>
</feature>
<sequence>MTGAETDAAAGTGHKTAWPRIAVISVTFAGIALLLQLVQGVRDVAAPVFLGLNLMIVAYPLQRVLMRWMQRYLAAALTLVAVLVVVFAFFGASGWAVGELLRELPRYNSQFSSLWADTVAALAAIGISQSMIVDQFAALGAGGIASLLSPVVGNVTAVLGTLVTVIMAVFFLAMDSAGFHRRLAMVRAGHPGMSSALISFSQGVRRYWVVTTLFGLIVALLDVLALAIIGVPLMWVWGVLAFLTNYIPNIGFVIGLVPPALLALLDGGPGPALAVVITYSFLNFTVQAIIQPKFAGQSVGVTPTLSFISLLFWYWVLGWLGALLALPATLLLKALLVDADPSARWINALISSNPAPEVPAGMQAAAEAAGPPSSPAAGAPAPDDGPDQGPDQGPDDEPDEERDTGPASSGSSQTGPTGRD</sequence>
<feature type="transmembrane region" description="Helical" evidence="7">
    <location>
        <begin position="272"/>
        <end position="290"/>
    </location>
</feature>
<gene>
    <name evidence="8" type="ORF">GCM10022377_18520</name>
</gene>
<feature type="compositionally biased region" description="Low complexity" evidence="6">
    <location>
        <begin position="360"/>
        <end position="392"/>
    </location>
</feature>
<dbReference type="InterPro" id="IPR002549">
    <property type="entry name" value="AI-2E-like"/>
</dbReference>
<feature type="compositionally biased region" description="Acidic residues" evidence="6">
    <location>
        <begin position="393"/>
        <end position="402"/>
    </location>
</feature>
<feature type="transmembrane region" description="Helical" evidence="7">
    <location>
        <begin position="73"/>
        <end position="97"/>
    </location>
</feature>
<evidence type="ECO:0000256" key="5">
    <source>
        <dbReference type="ARBA" id="ARBA00023136"/>
    </source>
</evidence>
<dbReference type="Proteomes" id="UP001501536">
    <property type="component" value="Unassembled WGS sequence"/>
</dbReference>
<feature type="region of interest" description="Disordered" evidence="6">
    <location>
        <begin position="360"/>
        <end position="420"/>
    </location>
</feature>
<protein>
    <submittedName>
        <fullName evidence="8">AI-2E family transporter</fullName>
    </submittedName>
</protein>
<evidence type="ECO:0000256" key="1">
    <source>
        <dbReference type="ARBA" id="ARBA00004141"/>
    </source>
</evidence>
<dbReference type="RefSeq" id="WP_344883268.1">
    <property type="nucleotide sequence ID" value="NZ_BAABCJ010000002.1"/>
</dbReference>
<keyword evidence="3 7" id="KW-0812">Transmembrane</keyword>
<comment type="similarity">
    <text evidence="2">Belongs to the autoinducer-2 exporter (AI-2E) (TC 2.A.86) family.</text>
</comment>
<organism evidence="8 9">
    <name type="scientific">Zhihengliuella alba</name>
    <dbReference type="NCBI Taxonomy" id="547018"/>
    <lineage>
        <taxon>Bacteria</taxon>
        <taxon>Bacillati</taxon>
        <taxon>Actinomycetota</taxon>
        <taxon>Actinomycetes</taxon>
        <taxon>Micrococcales</taxon>
        <taxon>Micrococcaceae</taxon>
        <taxon>Zhihengliuella</taxon>
    </lineage>
</organism>
<dbReference type="PANTHER" id="PTHR21716">
    <property type="entry name" value="TRANSMEMBRANE PROTEIN"/>
    <property type="match status" value="1"/>
</dbReference>
<evidence type="ECO:0000256" key="7">
    <source>
        <dbReference type="SAM" id="Phobius"/>
    </source>
</evidence>
<reference evidence="9" key="1">
    <citation type="journal article" date="2019" name="Int. J. Syst. Evol. Microbiol.">
        <title>The Global Catalogue of Microorganisms (GCM) 10K type strain sequencing project: providing services to taxonomists for standard genome sequencing and annotation.</title>
        <authorList>
            <consortium name="The Broad Institute Genomics Platform"/>
            <consortium name="The Broad Institute Genome Sequencing Center for Infectious Disease"/>
            <person name="Wu L."/>
            <person name="Ma J."/>
        </authorList>
    </citation>
    <scope>NUCLEOTIDE SEQUENCE [LARGE SCALE GENOMIC DNA]</scope>
    <source>
        <strain evidence="9">JCM 16961</strain>
    </source>
</reference>
<evidence type="ECO:0000256" key="6">
    <source>
        <dbReference type="SAM" id="MobiDB-lite"/>
    </source>
</evidence>
<evidence type="ECO:0000313" key="8">
    <source>
        <dbReference type="EMBL" id="GAA3705112.1"/>
    </source>
</evidence>
<keyword evidence="5 7" id="KW-0472">Membrane</keyword>
<comment type="subcellular location">
    <subcellularLocation>
        <location evidence="1">Membrane</location>
        <topology evidence="1">Multi-pass membrane protein</topology>
    </subcellularLocation>
</comment>
<dbReference type="EMBL" id="BAABCJ010000002">
    <property type="protein sequence ID" value="GAA3705112.1"/>
    <property type="molecule type" value="Genomic_DNA"/>
</dbReference>
<keyword evidence="4 7" id="KW-1133">Transmembrane helix</keyword>
<dbReference type="PANTHER" id="PTHR21716:SF64">
    <property type="entry name" value="AI-2 TRANSPORT PROTEIN TQSA"/>
    <property type="match status" value="1"/>
</dbReference>